<dbReference type="RefSeq" id="WP_374839558.1">
    <property type="nucleotide sequence ID" value="NZ_JBHEEW010000009.1"/>
</dbReference>
<dbReference type="Pfam" id="PF01799">
    <property type="entry name" value="Fer2_2"/>
    <property type="match status" value="1"/>
</dbReference>
<dbReference type="SMART" id="SM01092">
    <property type="entry name" value="CO_deh_flav_C"/>
    <property type="match status" value="1"/>
</dbReference>
<evidence type="ECO:0000259" key="7">
    <source>
        <dbReference type="PROSITE" id="PS51387"/>
    </source>
</evidence>
<dbReference type="InterPro" id="IPR001041">
    <property type="entry name" value="2Fe-2S_ferredoxin-type"/>
</dbReference>
<gene>
    <name evidence="8" type="primary">xdhA</name>
    <name evidence="8" type="ORF">ACFQ33_13555</name>
</gene>
<dbReference type="SUPFAM" id="SSF56176">
    <property type="entry name" value="FAD-binding/transporter-associated domain-like"/>
    <property type="match status" value="1"/>
</dbReference>
<keyword evidence="1" id="KW-0285">Flavoprotein</keyword>
<dbReference type="InterPro" id="IPR036010">
    <property type="entry name" value="2Fe-2S_ferredoxin-like_sf"/>
</dbReference>
<evidence type="ECO:0000256" key="5">
    <source>
        <dbReference type="ARBA" id="ARBA00023004"/>
    </source>
</evidence>
<dbReference type="EMBL" id="JBHTNF010000007">
    <property type="protein sequence ID" value="MFD1328915.1"/>
    <property type="molecule type" value="Genomic_DNA"/>
</dbReference>
<dbReference type="Pfam" id="PF03450">
    <property type="entry name" value="CO_deh_flav_C"/>
    <property type="match status" value="1"/>
</dbReference>
<keyword evidence="4 8" id="KW-0560">Oxidoreductase</keyword>
<evidence type="ECO:0000259" key="6">
    <source>
        <dbReference type="PROSITE" id="PS51085"/>
    </source>
</evidence>
<dbReference type="NCBIfam" id="TIGR02963">
    <property type="entry name" value="xanthine_xdhA"/>
    <property type="match status" value="1"/>
</dbReference>
<dbReference type="PANTHER" id="PTHR45444">
    <property type="entry name" value="XANTHINE DEHYDROGENASE"/>
    <property type="match status" value="1"/>
</dbReference>
<dbReference type="InterPro" id="IPR005107">
    <property type="entry name" value="CO_DH_flav_C"/>
</dbReference>
<evidence type="ECO:0000256" key="3">
    <source>
        <dbReference type="ARBA" id="ARBA00022827"/>
    </source>
</evidence>
<dbReference type="InterPro" id="IPR016167">
    <property type="entry name" value="FAD-bd_PCMH_sub1"/>
</dbReference>
<dbReference type="GO" id="GO:0004854">
    <property type="term" value="F:xanthine dehydrogenase activity"/>
    <property type="evidence" value="ECO:0007669"/>
    <property type="project" value="UniProtKB-EC"/>
</dbReference>
<evidence type="ECO:0000313" key="8">
    <source>
        <dbReference type="EMBL" id="MFD1328915.1"/>
    </source>
</evidence>
<dbReference type="SUPFAM" id="SSF47741">
    <property type="entry name" value="CO dehydrogenase ISP C-domain like"/>
    <property type="match status" value="1"/>
</dbReference>
<dbReference type="Gene3D" id="1.10.150.120">
    <property type="entry name" value="[2Fe-2S]-binding domain"/>
    <property type="match status" value="1"/>
</dbReference>
<dbReference type="Pfam" id="PF00941">
    <property type="entry name" value="FAD_binding_5"/>
    <property type="match status" value="1"/>
</dbReference>
<dbReference type="PROSITE" id="PS51085">
    <property type="entry name" value="2FE2S_FER_2"/>
    <property type="match status" value="1"/>
</dbReference>
<dbReference type="Gene3D" id="3.30.43.10">
    <property type="entry name" value="Uridine Diphospho-n-acetylenolpyruvylglucosamine Reductase, domain 2"/>
    <property type="match status" value="1"/>
</dbReference>
<dbReference type="InterPro" id="IPR012175">
    <property type="entry name" value="Xanth_DH_ssu_bac"/>
</dbReference>
<keyword evidence="3" id="KW-0274">FAD</keyword>
<dbReference type="SUPFAM" id="SSF54292">
    <property type="entry name" value="2Fe-2S ferredoxin-like"/>
    <property type="match status" value="1"/>
</dbReference>
<dbReference type="InterPro" id="IPR036884">
    <property type="entry name" value="2Fe-2S-bd_dom_sf"/>
</dbReference>
<dbReference type="InterPro" id="IPR036683">
    <property type="entry name" value="CO_DH_flav_C_dom_sf"/>
</dbReference>
<dbReference type="CDD" id="cd00207">
    <property type="entry name" value="fer2"/>
    <property type="match status" value="1"/>
</dbReference>
<dbReference type="InterPro" id="IPR006058">
    <property type="entry name" value="2Fe2S_fd_BS"/>
</dbReference>
<sequence>MEIQSNTIRFVLNDEEIALADVPATRTLLDWLRLHRRLTGTKEGCAEGDCGACTVLVGRLLDGALVYESVNACIRLLGSMNATHVVTVEHLASADGALHPVQQALVDHHGSQCGFCTPGFVMSLYGLWLADDRPGRPEIERALQGNLCRCTGYEPIVKAAEAMAAARPSAVFDPIERMREKVTEKLAALAPKETIRLGAPGDRVIVPACVDDLAEVLAQEPKATVVAGSTDVGLWVTKQMRDLDPVVFINHLPELQTISLSPEGLTIGAGVTYTQACDALAGLVPALRPLIGRIGGEQVRNMGTIGGNIANGSPIGDTPPPLIALGARLTLRSTAGRRELPLEDFFIAYGKQDRLPGEFVESLFVPTPPAGEHFAVYKVSKRRDEDISALCGAFRIALDANGRVSAARFCFGGMAGTPKRASHVEAFLKGRPWTEETVSAARLAFETDYTPLTDWRASADYRMLAAKNLLTRFLLESSGEPARLARFEELA</sequence>
<keyword evidence="2" id="KW-0479">Metal-binding</keyword>
<dbReference type="PIRSF" id="PIRSF036557">
    <property type="entry name" value="XdhA_RC"/>
    <property type="match status" value="1"/>
</dbReference>
<evidence type="ECO:0000313" key="9">
    <source>
        <dbReference type="Proteomes" id="UP001597173"/>
    </source>
</evidence>
<keyword evidence="5" id="KW-0408">Iron</keyword>
<protein>
    <submittedName>
        <fullName evidence="8">Xanthine dehydrogenase small subunit</fullName>
        <ecNumber evidence="8">1.17.1.4</ecNumber>
    </submittedName>
</protein>
<dbReference type="InterPro" id="IPR014307">
    <property type="entry name" value="Xanthine_DH_ssu"/>
</dbReference>
<dbReference type="Gene3D" id="3.10.20.30">
    <property type="match status" value="1"/>
</dbReference>
<reference evidence="9" key="1">
    <citation type="journal article" date="2019" name="Int. J. Syst. Evol. Microbiol.">
        <title>The Global Catalogue of Microorganisms (GCM) 10K type strain sequencing project: providing services to taxonomists for standard genome sequencing and annotation.</title>
        <authorList>
            <consortium name="The Broad Institute Genomics Platform"/>
            <consortium name="The Broad Institute Genome Sequencing Center for Infectious Disease"/>
            <person name="Wu L."/>
            <person name="Ma J."/>
        </authorList>
    </citation>
    <scope>NUCLEOTIDE SEQUENCE [LARGE SCALE GENOMIC DNA]</scope>
    <source>
        <strain evidence="9">CCUG 55609</strain>
    </source>
</reference>
<dbReference type="SUPFAM" id="SSF55447">
    <property type="entry name" value="CO dehydrogenase flavoprotein C-terminal domain-like"/>
    <property type="match status" value="1"/>
</dbReference>
<dbReference type="Gene3D" id="3.30.390.50">
    <property type="entry name" value="CO dehydrogenase flavoprotein, C-terminal domain"/>
    <property type="match status" value="1"/>
</dbReference>
<evidence type="ECO:0000256" key="1">
    <source>
        <dbReference type="ARBA" id="ARBA00022630"/>
    </source>
</evidence>
<dbReference type="InterPro" id="IPR012675">
    <property type="entry name" value="Beta-grasp_dom_sf"/>
</dbReference>
<organism evidence="8 9">
    <name type="scientific">Mycoplana ramosa</name>
    <name type="common">Mycoplana bullata</name>
    <dbReference type="NCBI Taxonomy" id="40837"/>
    <lineage>
        <taxon>Bacteria</taxon>
        <taxon>Pseudomonadati</taxon>
        <taxon>Pseudomonadota</taxon>
        <taxon>Alphaproteobacteria</taxon>
        <taxon>Hyphomicrobiales</taxon>
        <taxon>Rhizobiaceae</taxon>
        <taxon>Mycoplana</taxon>
    </lineage>
</organism>
<dbReference type="Gene3D" id="3.30.465.10">
    <property type="match status" value="1"/>
</dbReference>
<name>A0ABW3YYK5_MYCRA</name>
<comment type="caution">
    <text evidence="8">The sequence shown here is derived from an EMBL/GenBank/DDBJ whole genome shotgun (WGS) entry which is preliminary data.</text>
</comment>
<dbReference type="Proteomes" id="UP001597173">
    <property type="component" value="Unassembled WGS sequence"/>
</dbReference>
<accession>A0ABW3YYK5</accession>
<dbReference type="PROSITE" id="PS00197">
    <property type="entry name" value="2FE2S_FER_1"/>
    <property type="match status" value="1"/>
</dbReference>
<dbReference type="InterPro" id="IPR016208">
    <property type="entry name" value="Ald_Oxase/xanthine_DH-like"/>
</dbReference>
<evidence type="ECO:0000256" key="4">
    <source>
        <dbReference type="ARBA" id="ARBA00023002"/>
    </source>
</evidence>
<dbReference type="InterPro" id="IPR002346">
    <property type="entry name" value="Mopterin_DH_FAD-bd"/>
</dbReference>
<dbReference type="EC" id="1.17.1.4" evidence="8"/>
<dbReference type="PROSITE" id="PS51387">
    <property type="entry name" value="FAD_PCMH"/>
    <property type="match status" value="1"/>
</dbReference>
<feature type="domain" description="2Fe-2S ferredoxin-type" evidence="6">
    <location>
        <begin position="6"/>
        <end position="91"/>
    </location>
</feature>
<dbReference type="InterPro" id="IPR002888">
    <property type="entry name" value="2Fe-2S-bd"/>
</dbReference>
<dbReference type="InterPro" id="IPR016166">
    <property type="entry name" value="FAD-bd_PCMH"/>
</dbReference>
<dbReference type="InterPro" id="IPR016169">
    <property type="entry name" value="FAD-bd_PCMH_sub2"/>
</dbReference>
<dbReference type="Pfam" id="PF00111">
    <property type="entry name" value="Fer2"/>
    <property type="match status" value="1"/>
</dbReference>
<keyword evidence="9" id="KW-1185">Reference proteome</keyword>
<evidence type="ECO:0000256" key="2">
    <source>
        <dbReference type="ARBA" id="ARBA00022723"/>
    </source>
</evidence>
<dbReference type="InterPro" id="IPR036318">
    <property type="entry name" value="FAD-bd_PCMH-like_sf"/>
</dbReference>
<feature type="domain" description="FAD-binding PCMH-type" evidence="7">
    <location>
        <begin position="197"/>
        <end position="370"/>
    </location>
</feature>
<dbReference type="PANTHER" id="PTHR45444:SF3">
    <property type="entry name" value="XANTHINE DEHYDROGENASE"/>
    <property type="match status" value="1"/>
</dbReference>
<proteinExistence type="predicted"/>